<evidence type="ECO:0000313" key="3">
    <source>
        <dbReference type="WBParaSite" id="scaffold5155_cov170.g9160"/>
    </source>
</evidence>
<dbReference type="Proteomes" id="UP000887561">
    <property type="component" value="Unplaced"/>
</dbReference>
<organism evidence="2 3">
    <name type="scientific">Meloidogyne javanica</name>
    <name type="common">Root-knot nematode worm</name>
    <dbReference type="NCBI Taxonomy" id="6303"/>
    <lineage>
        <taxon>Eukaryota</taxon>
        <taxon>Metazoa</taxon>
        <taxon>Ecdysozoa</taxon>
        <taxon>Nematoda</taxon>
        <taxon>Chromadorea</taxon>
        <taxon>Rhabditida</taxon>
        <taxon>Tylenchina</taxon>
        <taxon>Tylenchomorpha</taxon>
        <taxon>Tylenchoidea</taxon>
        <taxon>Meloidogynidae</taxon>
        <taxon>Meloidogyninae</taxon>
        <taxon>Meloidogyne</taxon>
        <taxon>Meloidogyne incognita group</taxon>
    </lineage>
</organism>
<feature type="signal peptide" evidence="1">
    <location>
        <begin position="1"/>
        <end position="22"/>
    </location>
</feature>
<name>A0A915MVH4_MELJA</name>
<proteinExistence type="predicted"/>
<evidence type="ECO:0000256" key="1">
    <source>
        <dbReference type="SAM" id="SignalP"/>
    </source>
</evidence>
<feature type="chain" id="PRO_5037225942" evidence="1">
    <location>
        <begin position="23"/>
        <end position="234"/>
    </location>
</feature>
<accession>A0A915MVH4</accession>
<sequence>MNLFLLTLIIYFELILLDLANGMDPKGSKRKHGSGSSSSKKKTEKENLEEECIILGDRRGLYPREEYNVGEIVEVKIEKKYHLAELKKINEKKFTAVIMGDRDLDGKKVKGGTYWVRKALEEGDFVGLKNKDKRTKEDEVLLAKVIRIKEHGKYEIEIIQHPLFGTKFDKFPRELTITKVFAVGEDVEVEYYEGIWVKARVIESPGKNRYSYLVETENYGRINVSAFNMRKIEE</sequence>
<evidence type="ECO:0000313" key="2">
    <source>
        <dbReference type="Proteomes" id="UP000887561"/>
    </source>
</evidence>
<protein>
    <submittedName>
        <fullName evidence="3">Uncharacterized protein</fullName>
    </submittedName>
</protein>
<keyword evidence="2" id="KW-1185">Reference proteome</keyword>
<keyword evidence="1" id="KW-0732">Signal</keyword>
<dbReference type="AlphaFoldDB" id="A0A915MVH4"/>
<dbReference type="WBParaSite" id="scaffold5155_cov170.g9160">
    <property type="protein sequence ID" value="scaffold5155_cov170.g9160"/>
    <property type="gene ID" value="scaffold5155_cov170.g9160"/>
</dbReference>
<reference evidence="3" key="1">
    <citation type="submission" date="2022-11" db="UniProtKB">
        <authorList>
            <consortium name="WormBaseParasite"/>
        </authorList>
    </citation>
    <scope>IDENTIFICATION</scope>
</reference>